<gene>
    <name evidence="2" type="ORF">G2W53_018071</name>
</gene>
<evidence type="ECO:0000313" key="2">
    <source>
        <dbReference type="EMBL" id="KAF7826907.1"/>
    </source>
</evidence>
<dbReference type="EMBL" id="JAAIUW010000006">
    <property type="protein sequence ID" value="KAF7826907.1"/>
    <property type="molecule type" value="Genomic_DNA"/>
</dbReference>
<comment type="caution">
    <text evidence="2">The sequence shown here is derived from an EMBL/GenBank/DDBJ whole genome shotgun (WGS) entry which is preliminary data.</text>
</comment>
<dbReference type="Proteomes" id="UP000634136">
    <property type="component" value="Unassembled WGS sequence"/>
</dbReference>
<organism evidence="2 3">
    <name type="scientific">Senna tora</name>
    <dbReference type="NCBI Taxonomy" id="362788"/>
    <lineage>
        <taxon>Eukaryota</taxon>
        <taxon>Viridiplantae</taxon>
        <taxon>Streptophyta</taxon>
        <taxon>Embryophyta</taxon>
        <taxon>Tracheophyta</taxon>
        <taxon>Spermatophyta</taxon>
        <taxon>Magnoliopsida</taxon>
        <taxon>eudicotyledons</taxon>
        <taxon>Gunneridae</taxon>
        <taxon>Pentapetalae</taxon>
        <taxon>rosids</taxon>
        <taxon>fabids</taxon>
        <taxon>Fabales</taxon>
        <taxon>Fabaceae</taxon>
        <taxon>Caesalpinioideae</taxon>
        <taxon>Cassia clade</taxon>
        <taxon>Senna</taxon>
    </lineage>
</organism>
<feature type="compositionally biased region" description="Polar residues" evidence="1">
    <location>
        <begin position="73"/>
        <end position="93"/>
    </location>
</feature>
<accession>A0A834TS08</accession>
<keyword evidence="3" id="KW-1185">Reference proteome</keyword>
<evidence type="ECO:0000313" key="3">
    <source>
        <dbReference type="Proteomes" id="UP000634136"/>
    </source>
</evidence>
<dbReference type="AlphaFoldDB" id="A0A834TS08"/>
<proteinExistence type="predicted"/>
<feature type="region of interest" description="Disordered" evidence="1">
    <location>
        <begin position="38"/>
        <end position="93"/>
    </location>
</feature>
<protein>
    <submittedName>
        <fullName evidence="2">Uncharacterized protein</fullName>
    </submittedName>
</protein>
<evidence type="ECO:0000256" key="1">
    <source>
        <dbReference type="SAM" id="MobiDB-lite"/>
    </source>
</evidence>
<reference evidence="2" key="1">
    <citation type="submission" date="2020-09" db="EMBL/GenBank/DDBJ databases">
        <title>Genome-Enabled Discovery of Anthraquinone Biosynthesis in Senna tora.</title>
        <authorList>
            <person name="Kang S.-H."/>
            <person name="Pandey R.P."/>
            <person name="Lee C.-M."/>
            <person name="Sim J.-S."/>
            <person name="Jeong J.-T."/>
            <person name="Choi B.-S."/>
            <person name="Jung M."/>
            <person name="Ginzburg D."/>
            <person name="Zhao K."/>
            <person name="Won S.Y."/>
            <person name="Oh T.-J."/>
            <person name="Yu Y."/>
            <person name="Kim N.-H."/>
            <person name="Lee O.R."/>
            <person name="Lee T.-H."/>
            <person name="Bashyal P."/>
            <person name="Kim T.-S."/>
            <person name="Lee W.-H."/>
            <person name="Kawkins C."/>
            <person name="Kim C.-K."/>
            <person name="Kim J.S."/>
            <person name="Ahn B.O."/>
            <person name="Rhee S.Y."/>
            <person name="Sohng J.K."/>
        </authorList>
    </citation>
    <scope>NUCLEOTIDE SEQUENCE</scope>
    <source>
        <tissue evidence="2">Leaf</tissue>
    </source>
</reference>
<name>A0A834TS08_9FABA</name>
<sequence length="154" mass="17488">MEDGGSLDSSCAPFWEIREKASTCLRLESFDFLGQKRGNKCQVEEKDEEEFEASSSASTGQPQEPVEELQHEVPTNPSQQEGTTDSTSVESSKNFKWLPQYEDRIKACWNFKANERFRGLMKEVRLAWKEGRGEAQVLAAANNDVFTSRGDREQ</sequence>